<keyword evidence="2" id="KW-0472">Membrane</keyword>
<evidence type="ECO:0000256" key="2">
    <source>
        <dbReference type="SAM" id="Phobius"/>
    </source>
</evidence>
<feature type="transmembrane region" description="Helical" evidence="2">
    <location>
        <begin position="40"/>
        <end position="59"/>
    </location>
</feature>
<proteinExistence type="predicted"/>
<evidence type="ECO:0000313" key="4">
    <source>
        <dbReference type="Proteomes" id="UP001642464"/>
    </source>
</evidence>
<evidence type="ECO:0000256" key="1">
    <source>
        <dbReference type="SAM" id="MobiDB-lite"/>
    </source>
</evidence>
<keyword evidence="4" id="KW-1185">Reference proteome</keyword>
<protein>
    <submittedName>
        <fullName evidence="3">CHASE domain-containing protein</fullName>
    </submittedName>
</protein>
<feature type="compositionally biased region" description="Basic and acidic residues" evidence="1">
    <location>
        <begin position="1"/>
        <end position="15"/>
    </location>
</feature>
<comment type="caution">
    <text evidence="3">The sequence shown here is derived from an EMBL/GenBank/DDBJ whole genome shotgun (WGS) entry which is preliminary data.</text>
</comment>
<accession>A0ABP0K6E4</accession>
<evidence type="ECO:0000313" key="3">
    <source>
        <dbReference type="EMBL" id="CAK9022253.1"/>
    </source>
</evidence>
<feature type="region of interest" description="Disordered" evidence="1">
    <location>
        <begin position="1"/>
        <end position="20"/>
    </location>
</feature>
<dbReference type="EMBL" id="CAXAMM010010069">
    <property type="protein sequence ID" value="CAK9022253.1"/>
    <property type="molecule type" value="Genomic_DNA"/>
</dbReference>
<keyword evidence="2" id="KW-1133">Transmembrane helix</keyword>
<organism evidence="3 4">
    <name type="scientific">Durusdinium trenchii</name>
    <dbReference type="NCBI Taxonomy" id="1381693"/>
    <lineage>
        <taxon>Eukaryota</taxon>
        <taxon>Sar</taxon>
        <taxon>Alveolata</taxon>
        <taxon>Dinophyceae</taxon>
        <taxon>Suessiales</taxon>
        <taxon>Symbiodiniaceae</taxon>
        <taxon>Durusdinium</taxon>
    </lineage>
</organism>
<reference evidence="3 4" key="1">
    <citation type="submission" date="2024-02" db="EMBL/GenBank/DDBJ databases">
        <authorList>
            <person name="Chen Y."/>
            <person name="Shah S."/>
            <person name="Dougan E. K."/>
            <person name="Thang M."/>
            <person name="Chan C."/>
        </authorList>
    </citation>
    <scope>NUCLEOTIDE SEQUENCE [LARGE SCALE GENOMIC DNA]</scope>
</reference>
<gene>
    <name evidence="3" type="ORF">SCF082_LOCUS15709</name>
</gene>
<keyword evidence="2" id="KW-0812">Transmembrane</keyword>
<sequence>MTDGHENHPVHHLRVDSLGSSAQTQEPRKCVPLWMQWPRFWVVLCIIVAIVAVSIQNILSTDASKRVHLRESVLDLSKTYAGEVARQVRSSVSSVQALEAMMKIDDAGIALENFASLAEALISTYQGISNLPWRPLGVWIVFIPSWTRHRTTVRPWGSTCCWIPSDPLPRWTPS</sequence>
<name>A0ABP0K6E4_9DINO</name>
<dbReference type="Proteomes" id="UP001642464">
    <property type="component" value="Unassembled WGS sequence"/>
</dbReference>